<dbReference type="RefSeq" id="WP_197685991.1">
    <property type="nucleotide sequence ID" value="NZ_BOMJ01000069.1"/>
</dbReference>
<keyword evidence="2" id="KW-1185">Reference proteome</keyword>
<reference evidence="1 2" key="1">
    <citation type="submission" date="2016-10" db="EMBL/GenBank/DDBJ databases">
        <authorList>
            <person name="de Groot N.N."/>
        </authorList>
    </citation>
    <scope>NUCLEOTIDE SEQUENCE [LARGE SCALE GENOMIC DNA]</scope>
    <source>
        <strain evidence="1 2">DSM 43941</strain>
    </source>
</reference>
<evidence type="ECO:0000313" key="1">
    <source>
        <dbReference type="EMBL" id="SDT66969.1"/>
    </source>
</evidence>
<organism evidence="1 2">
    <name type="scientific">Actinoplanes derwentensis</name>
    <dbReference type="NCBI Taxonomy" id="113562"/>
    <lineage>
        <taxon>Bacteria</taxon>
        <taxon>Bacillati</taxon>
        <taxon>Actinomycetota</taxon>
        <taxon>Actinomycetes</taxon>
        <taxon>Micromonosporales</taxon>
        <taxon>Micromonosporaceae</taxon>
        <taxon>Actinoplanes</taxon>
    </lineage>
</organism>
<dbReference type="AlphaFoldDB" id="A0A1H2C9F9"/>
<name>A0A1H2C9F9_9ACTN</name>
<proteinExistence type="predicted"/>
<accession>A0A1H2C9F9</accession>
<evidence type="ECO:0000313" key="2">
    <source>
        <dbReference type="Proteomes" id="UP000198688"/>
    </source>
</evidence>
<dbReference type="STRING" id="113562.SAMN04489716_5410"/>
<dbReference type="EMBL" id="LT629758">
    <property type="protein sequence ID" value="SDT66969.1"/>
    <property type="molecule type" value="Genomic_DNA"/>
</dbReference>
<protein>
    <submittedName>
        <fullName evidence="1">Uncharacterized protein</fullName>
    </submittedName>
</protein>
<gene>
    <name evidence="1" type="ORF">SAMN04489716_5410</name>
</gene>
<dbReference type="Proteomes" id="UP000198688">
    <property type="component" value="Chromosome I"/>
</dbReference>
<sequence length="220" mass="25339">MTRQDNPMPLIAGAIDLSIVMERLSRARPVFHSEADFQHAFAWVLHEMAPDLNIRLEVRQAEREYVDLLCFGPYGRTVVEFKYFTRTWVGTDPATGEPFRLRNHEATDLGRQGFVFDIARLERFCEADRASNGLAIMLTNDQRLWQPAATTKLTRDQAFRIHEGRTLSGLLRWGTEDSYHAGSERNLSGSYPITWRDYFSLDGKNGQLRWLAAAVEPRFE</sequence>